<dbReference type="Proteomes" id="UP001556170">
    <property type="component" value="Unassembled WGS sequence"/>
</dbReference>
<comment type="caution">
    <text evidence="5">The sequence shown here is derived from an EMBL/GenBank/DDBJ whole genome shotgun (WGS) entry which is preliminary data.</text>
</comment>
<dbReference type="EMBL" id="JBFOHL010000021">
    <property type="protein sequence ID" value="MEW9625824.1"/>
    <property type="molecule type" value="Genomic_DNA"/>
</dbReference>
<evidence type="ECO:0000313" key="6">
    <source>
        <dbReference type="Proteomes" id="UP001556170"/>
    </source>
</evidence>
<evidence type="ECO:0000256" key="3">
    <source>
        <dbReference type="SAM" id="MobiDB-lite"/>
    </source>
</evidence>
<evidence type="ECO:0000256" key="2">
    <source>
        <dbReference type="ARBA" id="ARBA00022971"/>
    </source>
</evidence>
<sequence length="554" mass="61642">MTLHARPHLSTHGRSDGHSAIAGVAYRLGLRLYDERAKKWHDFRQRRMGDHIADALTIVPDGAPAWATDPQTLWTAVEAAEKRKDAQLARDYRVPIPLGVGLEEARQMAIAMARQIVNQLHTPVSIGLHRDGAKTALGFPKPEAKRGYHAHLYFPTRALEEIGQADGSSAWGLGTKFAFLTNRRTSAGFVEGLNATWADLANHCAQAAGLTTTYDHRSYVRMGLDIEPQRTLGAAVTAMERRGFWTRKGEELRGQIVVDSEVLRVSQAEALEAQHDQAMQDVIRESATEQLASPVGELDELAAVTQEKDVPSADIPEHGSPSAEVITSLPEGAPGSLLRRFRQAVPLPEEPDALHVYAQVIGIIRMVERLLLALARLMHRKTIHVDERDRLVAARLDTEFQMDQARRERSAARERLLEWEEEHPVRMAAAKAAGRKPAEWVSLHEAIGREDARVQETKATRLRHMEHLDDVDKDGAQLAAQEVAQKDALGRALDGIQQLSPTLVTELLSVSDQGERVWLEAAKPSQEPQPPDEGLPMVLPRDEKLELRRHPRIH</sequence>
<feature type="domain" description="MobA/MobL protein" evidence="4">
    <location>
        <begin position="19"/>
        <end position="242"/>
    </location>
</feature>
<evidence type="ECO:0000256" key="1">
    <source>
        <dbReference type="ARBA" id="ARBA00010873"/>
    </source>
</evidence>
<organism evidence="5 6">
    <name type="scientific">Rhodanobacter geophilus</name>
    <dbReference type="NCBI Taxonomy" id="3162488"/>
    <lineage>
        <taxon>Bacteria</taxon>
        <taxon>Pseudomonadati</taxon>
        <taxon>Pseudomonadota</taxon>
        <taxon>Gammaproteobacteria</taxon>
        <taxon>Lysobacterales</taxon>
        <taxon>Rhodanobacteraceae</taxon>
        <taxon>Rhodanobacter</taxon>
    </lineage>
</organism>
<evidence type="ECO:0000313" key="5">
    <source>
        <dbReference type="EMBL" id="MEW9625824.1"/>
    </source>
</evidence>
<feature type="region of interest" description="Disordered" evidence="3">
    <location>
        <begin position="520"/>
        <end position="554"/>
    </location>
</feature>
<gene>
    <name evidence="5" type="ORF">ABQJ56_16490</name>
</gene>
<dbReference type="InterPro" id="IPR005053">
    <property type="entry name" value="MobA_MobL"/>
</dbReference>
<keyword evidence="2" id="KW-0184">Conjugation</keyword>
<keyword evidence="6" id="KW-1185">Reference proteome</keyword>
<evidence type="ECO:0000259" key="4">
    <source>
        <dbReference type="Pfam" id="PF03389"/>
    </source>
</evidence>
<protein>
    <submittedName>
        <fullName evidence="5">MobA/MobL family protein</fullName>
    </submittedName>
</protein>
<comment type="similarity">
    <text evidence="1">Belongs to the MobA/MobL family.</text>
</comment>
<dbReference type="RefSeq" id="WP_367846115.1">
    <property type="nucleotide sequence ID" value="NZ_JBFOHL010000021.1"/>
</dbReference>
<accession>A0ABV3QTM6</accession>
<proteinExistence type="inferred from homology"/>
<dbReference type="Gene3D" id="3.30.930.30">
    <property type="match status" value="1"/>
</dbReference>
<name>A0ABV3QTM6_9GAMM</name>
<reference evidence="5 6" key="1">
    <citation type="submission" date="2024-06" db="EMBL/GenBank/DDBJ databases">
        <authorList>
            <person name="Woo H."/>
        </authorList>
    </citation>
    <scope>NUCLEOTIDE SEQUENCE [LARGE SCALE GENOMIC DNA]</scope>
    <source>
        <strain evidence="5 6">S2-g</strain>
    </source>
</reference>
<dbReference type="Pfam" id="PF03389">
    <property type="entry name" value="MobA_MobL"/>
    <property type="match status" value="1"/>
</dbReference>